<feature type="region of interest" description="Disordered" evidence="1">
    <location>
        <begin position="1"/>
        <end position="93"/>
    </location>
</feature>
<evidence type="ECO:0000313" key="3">
    <source>
        <dbReference type="Proteomes" id="UP000193144"/>
    </source>
</evidence>
<comment type="caution">
    <text evidence="2">The sequence shown here is derived from an EMBL/GenBank/DDBJ whole genome shotgun (WGS) entry which is preliminary data.</text>
</comment>
<protein>
    <submittedName>
        <fullName evidence="2">Uncharacterized protein</fullName>
    </submittedName>
</protein>
<dbReference type="EMBL" id="MCFA01000023">
    <property type="protein sequence ID" value="ORY15690.1"/>
    <property type="molecule type" value="Genomic_DNA"/>
</dbReference>
<sequence length="93" mass="11043">MRHGPEDRTHSHHRHHPNQTHLQIRLDSRHNRHNSISALGRPREHRPSSSGPPRMLRSRKHRSWVSAPQSSHSYRLERLPQTHSLNSRSRRSI</sequence>
<accession>A0A1Y1ZZT6</accession>
<name>A0A1Y1ZZT6_9PLEO</name>
<organism evidence="2 3">
    <name type="scientific">Clohesyomyces aquaticus</name>
    <dbReference type="NCBI Taxonomy" id="1231657"/>
    <lineage>
        <taxon>Eukaryota</taxon>
        <taxon>Fungi</taxon>
        <taxon>Dikarya</taxon>
        <taxon>Ascomycota</taxon>
        <taxon>Pezizomycotina</taxon>
        <taxon>Dothideomycetes</taxon>
        <taxon>Pleosporomycetidae</taxon>
        <taxon>Pleosporales</taxon>
        <taxon>Lindgomycetaceae</taxon>
        <taxon>Clohesyomyces</taxon>
    </lineage>
</organism>
<dbReference type="Proteomes" id="UP000193144">
    <property type="component" value="Unassembled WGS sequence"/>
</dbReference>
<keyword evidence="3" id="KW-1185">Reference proteome</keyword>
<gene>
    <name evidence="2" type="ORF">BCR34DRAFT_558345</name>
</gene>
<reference evidence="2 3" key="1">
    <citation type="submission" date="2016-07" db="EMBL/GenBank/DDBJ databases">
        <title>Pervasive Adenine N6-methylation of Active Genes in Fungi.</title>
        <authorList>
            <consortium name="DOE Joint Genome Institute"/>
            <person name="Mondo S.J."/>
            <person name="Dannebaum R.O."/>
            <person name="Kuo R.C."/>
            <person name="Labutti K."/>
            <person name="Haridas S."/>
            <person name="Kuo A."/>
            <person name="Salamov A."/>
            <person name="Ahrendt S.R."/>
            <person name="Lipzen A."/>
            <person name="Sullivan W."/>
            <person name="Andreopoulos W.B."/>
            <person name="Clum A."/>
            <person name="Lindquist E."/>
            <person name="Daum C."/>
            <person name="Ramamoorthy G.K."/>
            <person name="Gryganskyi A."/>
            <person name="Culley D."/>
            <person name="Magnuson J.K."/>
            <person name="James T.Y."/>
            <person name="O'Malley M.A."/>
            <person name="Stajich J.E."/>
            <person name="Spatafora J.W."/>
            <person name="Visel A."/>
            <person name="Grigoriev I.V."/>
        </authorList>
    </citation>
    <scope>NUCLEOTIDE SEQUENCE [LARGE SCALE GENOMIC DNA]</scope>
    <source>
        <strain evidence="2 3">CBS 115471</strain>
    </source>
</reference>
<proteinExistence type="predicted"/>
<evidence type="ECO:0000256" key="1">
    <source>
        <dbReference type="SAM" id="MobiDB-lite"/>
    </source>
</evidence>
<dbReference type="AlphaFoldDB" id="A0A1Y1ZZT6"/>
<evidence type="ECO:0000313" key="2">
    <source>
        <dbReference type="EMBL" id="ORY15690.1"/>
    </source>
</evidence>